<evidence type="ECO:0000256" key="4">
    <source>
        <dbReference type="ARBA" id="ARBA00022771"/>
    </source>
</evidence>
<dbReference type="SMART" id="SM00561">
    <property type="entry name" value="MBT"/>
    <property type="match status" value="4"/>
</dbReference>
<feature type="repeat" description="MBT" evidence="12">
    <location>
        <begin position="701"/>
        <end position="802"/>
    </location>
</feature>
<dbReference type="SUPFAM" id="SSF63748">
    <property type="entry name" value="Tudor/PWWP/MBT"/>
    <property type="match status" value="4"/>
</dbReference>
<dbReference type="Pfam" id="PF02820">
    <property type="entry name" value="MBT"/>
    <property type="match status" value="4"/>
</dbReference>
<dbReference type="VEuPathDB" id="VectorBase:AFUN2_007013"/>
<dbReference type="Gene3D" id="3.30.60.160">
    <property type="match status" value="1"/>
</dbReference>
<keyword evidence="2" id="KW-0479">Metal-binding</keyword>
<dbReference type="GO" id="GO:0008270">
    <property type="term" value="F:zinc ion binding"/>
    <property type="evidence" value="ECO:0007669"/>
    <property type="project" value="UniProtKB-KW"/>
</dbReference>
<feature type="region of interest" description="Disordered" evidence="13">
    <location>
        <begin position="415"/>
        <end position="483"/>
    </location>
</feature>
<dbReference type="VEuPathDB" id="VectorBase:AFUN016329"/>
<dbReference type="GO" id="GO:0003682">
    <property type="term" value="F:chromatin binding"/>
    <property type="evidence" value="ECO:0007669"/>
    <property type="project" value="TreeGrafter"/>
</dbReference>
<evidence type="ECO:0000256" key="7">
    <source>
        <dbReference type="ARBA" id="ARBA00023015"/>
    </source>
</evidence>
<dbReference type="Pfam" id="PF00536">
    <property type="entry name" value="SAM_1"/>
    <property type="match status" value="1"/>
</dbReference>
<dbReference type="InterPro" id="IPR012313">
    <property type="entry name" value="Znf_FCS"/>
</dbReference>
<dbReference type="PANTHER" id="PTHR12247">
    <property type="entry name" value="POLYCOMB GROUP PROTEIN"/>
    <property type="match status" value="1"/>
</dbReference>
<evidence type="ECO:0000256" key="10">
    <source>
        <dbReference type="ARBA" id="ARBA00023242"/>
    </source>
</evidence>
<dbReference type="EnsemblMetazoa" id="AFUN016329-RA">
    <property type="protein sequence ID" value="AFUN016329-PA"/>
    <property type="gene ID" value="AFUN016329"/>
</dbReference>
<accession>A0A1Y9HEG3</accession>
<evidence type="ECO:0000256" key="11">
    <source>
        <dbReference type="PROSITE-ProRule" id="PRU00367"/>
    </source>
</evidence>
<feature type="compositionally biased region" description="Low complexity" evidence="13">
    <location>
        <begin position="1179"/>
        <end position="1195"/>
    </location>
</feature>
<dbReference type="Pfam" id="PF21319">
    <property type="entry name" value="zf-FCS_1"/>
    <property type="match status" value="1"/>
</dbReference>
<feature type="region of interest" description="Disordered" evidence="13">
    <location>
        <begin position="1243"/>
        <end position="1267"/>
    </location>
</feature>
<feature type="region of interest" description="Disordered" evidence="13">
    <location>
        <begin position="191"/>
        <end position="210"/>
    </location>
</feature>
<dbReference type="SMART" id="SM00454">
    <property type="entry name" value="SAM"/>
    <property type="match status" value="1"/>
</dbReference>
<evidence type="ECO:0000256" key="5">
    <source>
        <dbReference type="ARBA" id="ARBA00022833"/>
    </source>
</evidence>
<dbReference type="CDD" id="cd09580">
    <property type="entry name" value="SAM_Scm-like-4MBT"/>
    <property type="match status" value="1"/>
</dbReference>
<keyword evidence="3" id="KW-0677">Repeat</keyword>
<evidence type="ECO:0000256" key="13">
    <source>
        <dbReference type="SAM" id="MobiDB-lite"/>
    </source>
</evidence>
<feature type="region of interest" description="Disordered" evidence="13">
    <location>
        <begin position="271"/>
        <end position="317"/>
    </location>
</feature>
<feature type="compositionally biased region" description="Low complexity" evidence="13">
    <location>
        <begin position="437"/>
        <end position="447"/>
    </location>
</feature>
<feature type="compositionally biased region" description="Acidic residues" evidence="13">
    <location>
        <begin position="1199"/>
        <end position="1213"/>
    </location>
</feature>
<keyword evidence="5" id="KW-0862">Zinc</keyword>
<dbReference type="InterPro" id="IPR037605">
    <property type="entry name" value="Sfmbt_SAM"/>
</dbReference>
<comment type="subcellular location">
    <subcellularLocation>
        <location evidence="1">Nucleus</location>
    </subcellularLocation>
</comment>
<dbReference type="InterPro" id="IPR038603">
    <property type="entry name" value="Znf_FCS_sf"/>
</dbReference>
<feature type="compositionally biased region" description="Basic residues" evidence="13">
    <location>
        <begin position="1040"/>
        <end position="1050"/>
    </location>
</feature>
<dbReference type="PROSITE" id="PS51079">
    <property type="entry name" value="MBT"/>
    <property type="match status" value="4"/>
</dbReference>
<dbReference type="PROSITE" id="PS50105">
    <property type="entry name" value="SAM_DOMAIN"/>
    <property type="match status" value="1"/>
</dbReference>
<evidence type="ECO:0000256" key="9">
    <source>
        <dbReference type="ARBA" id="ARBA00023163"/>
    </source>
</evidence>
<feature type="compositionally biased region" description="Low complexity" evidence="13">
    <location>
        <begin position="300"/>
        <end position="313"/>
    </location>
</feature>
<keyword evidence="8" id="KW-0238">DNA-binding</keyword>
<reference evidence="16" key="1">
    <citation type="submission" date="2020-05" db="UniProtKB">
        <authorList>
            <consortium name="EnsemblMetazoa"/>
        </authorList>
    </citation>
    <scope>IDENTIFICATION</scope>
    <source>
        <strain evidence="16">FUMOZ</strain>
    </source>
</reference>
<evidence type="ECO:0000256" key="2">
    <source>
        <dbReference type="ARBA" id="ARBA00022723"/>
    </source>
</evidence>
<keyword evidence="9" id="KW-0804">Transcription</keyword>
<keyword evidence="7" id="KW-0805">Transcription regulation</keyword>
<feature type="compositionally biased region" description="Polar residues" evidence="13">
    <location>
        <begin position="417"/>
        <end position="436"/>
    </location>
</feature>
<feature type="region of interest" description="Disordered" evidence="13">
    <location>
        <begin position="1179"/>
        <end position="1230"/>
    </location>
</feature>
<feature type="domain" description="FCS-type" evidence="15">
    <location>
        <begin position="367"/>
        <end position="402"/>
    </location>
</feature>
<dbReference type="InterPro" id="IPR001660">
    <property type="entry name" value="SAM"/>
</dbReference>
<dbReference type="GO" id="GO:0042393">
    <property type="term" value="F:histone binding"/>
    <property type="evidence" value="ECO:0007669"/>
    <property type="project" value="TreeGrafter"/>
</dbReference>
<name>A0A1Y9HEG3_ANOFN</name>
<feature type="repeat" description="MBT" evidence="12">
    <location>
        <begin position="582"/>
        <end position="693"/>
    </location>
</feature>
<dbReference type="InterPro" id="IPR050548">
    <property type="entry name" value="PcG_chromatin_remod_factors"/>
</dbReference>
<evidence type="ECO:0000256" key="8">
    <source>
        <dbReference type="ARBA" id="ARBA00023125"/>
    </source>
</evidence>
<dbReference type="PANTHER" id="PTHR12247:SF104">
    <property type="entry name" value="POLYCOMB PROTEIN SFMBT"/>
    <property type="match status" value="1"/>
</dbReference>
<dbReference type="SUPFAM" id="SSF47769">
    <property type="entry name" value="SAM/Pointed domain"/>
    <property type="match status" value="1"/>
</dbReference>
<dbReference type="Gene3D" id="1.10.150.50">
    <property type="entry name" value="Transcription Factor, Ets-1"/>
    <property type="match status" value="1"/>
</dbReference>
<dbReference type="STRING" id="62324.A0A1Y9HEG3"/>
<organism evidence="16">
    <name type="scientific">Anopheles funestus</name>
    <name type="common">African malaria mosquito</name>
    <dbReference type="NCBI Taxonomy" id="62324"/>
    <lineage>
        <taxon>Eukaryota</taxon>
        <taxon>Metazoa</taxon>
        <taxon>Ecdysozoa</taxon>
        <taxon>Arthropoda</taxon>
        <taxon>Hexapoda</taxon>
        <taxon>Insecta</taxon>
        <taxon>Pterygota</taxon>
        <taxon>Neoptera</taxon>
        <taxon>Endopterygota</taxon>
        <taxon>Diptera</taxon>
        <taxon>Nematocera</taxon>
        <taxon>Culicoidea</taxon>
        <taxon>Culicidae</taxon>
        <taxon>Anophelinae</taxon>
        <taxon>Anopheles</taxon>
    </lineage>
</organism>
<evidence type="ECO:0000313" key="16">
    <source>
        <dbReference type="EnsemblMetazoa" id="AFUN016329-PA"/>
    </source>
</evidence>
<evidence type="ECO:0000259" key="15">
    <source>
        <dbReference type="PROSITE" id="PS51024"/>
    </source>
</evidence>
<dbReference type="PROSITE" id="PS51024">
    <property type="entry name" value="ZF_FCS"/>
    <property type="match status" value="1"/>
</dbReference>
<feature type="domain" description="SAM" evidence="14">
    <location>
        <begin position="1302"/>
        <end position="1365"/>
    </location>
</feature>
<evidence type="ECO:0000256" key="1">
    <source>
        <dbReference type="ARBA" id="ARBA00004123"/>
    </source>
</evidence>
<feature type="region of interest" description="Disordered" evidence="13">
    <location>
        <begin position="496"/>
        <end position="525"/>
    </location>
</feature>
<evidence type="ECO:0000256" key="12">
    <source>
        <dbReference type="PROSITE-ProRule" id="PRU00459"/>
    </source>
</evidence>
<feature type="repeat" description="MBT" evidence="12">
    <location>
        <begin position="810"/>
        <end position="920"/>
    </location>
</feature>
<feature type="repeat" description="MBT" evidence="12">
    <location>
        <begin position="928"/>
        <end position="1024"/>
    </location>
</feature>
<feature type="region of interest" description="Disordered" evidence="13">
    <location>
        <begin position="1032"/>
        <end position="1066"/>
    </location>
</feature>
<evidence type="ECO:0000256" key="6">
    <source>
        <dbReference type="ARBA" id="ARBA00022853"/>
    </source>
</evidence>
<protein>
    <recommendedName>
        <fullName evidence="17">FCS-type domain-containing protein</fullName>
    </recommendedName>
</protein>
<feature type="compositionally biased region" description="Polar residues" evidence="13">
    <location>
        <begin position="1214"/>
        <end position="1226"/>
    </location>
</feature>
<sequence>MNVFNRALPSMNPQEFGTMVWMGQLASPLDENLTNYYGPPPVSSVMEDITQQTQTMDMNPAAISSLISEYSGHLTAIPTPSGMAAVPNAAEALALTNPELFNIQQQQQQQAQHHQQLLQQQLALSGYGFLDQTGALAAANNVPTHGNTPATAAGIGPPNLAAVGMRLMDGSGKLAVNSRVLAAAGAVAAAASSSVSDDDGNNEGLEAPVEDEDHPTLQNYEQYQQMINNGTGSDYLSVSGQDNLLPYKFMNDPHLMQHHFLDYDVMADASNSNSSNSNSQCSPGATETMDVDHQSGVSNQAVSRFQQQQARQQEALSGGVSYPATLYGGPMPVERYPSKKIRPVKRPGLVLKTPIAYKGDIDPSVIPIQRDGMAICEKCGAIGVKHSFYTKQRRFCSLACARSFESLRVYSAPFRTGSGNNKVSTANDDNSSRPLATSSTNDNTSSSIGLLSTPPDQLIDDSNLSTGDEDSKRVPLQQLHQHQEQVQTIGYRFKMSGTSQTQPNSGSGGGIHSNSNSHDGSNNATNGMFGGKMIGGTGMIQELLPQEEIPQLPKGNRLPSPCPQDDRINSIRRKPNEFHNSYDWTQALAEPKFYAAPVTCFKHAPGYDMWPNVVIGMKVEVENTDCDVPQALIGGIPHSFWVATVLRICGYKALLRYEGFDGDASKDFWVNLCSAEVHPVGWCATRGKPLIPPKSIEKPSPDWKEFLVARLSNARTLPSTFYNKISDSFKSRFRVGLNLEVVDKNRISQVKLATISKIIGKRLYVRYYDSLPDDYGFWCHEDSPLIHPVGWATTVGHNLAAPEEYMDRMNAASDQILEPHEDDATMDLFKTNFQFEEYCYDGKQTGFEENMKLEAVDPLNLSSICVATVMTVLKFGYIMVRIDSYDPDINGADWFCYHEKSPCIFPVGFCAKNNITLTPPKGYDHSTFTWEQYLLDTKCKPATEDIFHRDQIRQRFKVGMKLESADLMDPRLICVATIARVVGRLLKVHFDGWEDEYDQWLDSESPDIYPIGWCVLVGHKLEGPRILPKVVPTQKISPKTTKKGKRKKKLKLEPPQDDAQPAPTTRTARIKKEQEHFEQQKLLSANPGQFDYSSLSHMVTTELGGQLSQQYSSDSGTSMLMGNQLQMQHNHQPPELGIALSGSDITSASTALHTFIKHETNHDTTASLLSGTSSLGPIFDHSSSGTTGPASATAGNAIDTDDVDMRTEDEDGESSSATGLPSTAPSSEIADNEIDKTIPRLIHHDSAHSGGSPDSVGGGTAGGLSNSNGSNSGLVGVGGILNSSSTFGMTVSNSGQIMPDSWEVKDVATFLTINDCAVHAEQFVQNDIDGKRLLDLSKDDIITLLNLKVGPALKIFDLIQQLKCKIDPTKLRHLSKGTGKKFL</sequence>
<dbReference type="InterPro" id="IPR013761">
    <property type="entry name" value="SAM/pointed_sf"/>
</dbReference>
<keyword evidence="10" id="KW-0539">Nucleus</keyword>
<evidence type="ECO:0000256" key="3">
    <source>
        <dbReference type="ARBA" id="ARBA00022737"/>
    </source>
</evidence>
<evidence type="ECO:0008006" key="17">
    <source>
        <dbReference type="Google" id="ProtNLM"/>
    </source>
</evidence>
<feature type="compositionally biased region" description="Low complexity" evidence="13">
    <location>
        <begin position="512"/>
        <end position="523"/>
    </location>
</feature>
<dbReference type="InterPro" id="IPR004092">
    <property type="entry name" value="Mbt"/>
</dbReference>
<dbReference type="GO" id="GO:0003677">
    <property type="term" value="F:DNA binding"/>
    <property type="evidence" value="ECO:0007669"/>
    <property type="project" value="UniProtKB-KW"/>
</dbReference>
<dbReference type="GO" id="GO:0031507">
    <property type="term" value="P:heterochromatin formation"/>
    <property type="evidence" value="ECO:0007669"/>
    <property type="project" value="InterPro"/>
</dbReference>
<evidence type="ECO:0000259" key="14">
    <source>
        <dbReference type="PROSITE" id="PS50105"/>
    </source>
</evidence>
<dbReference type="GO" id="GO:0045892">
    <property type="term" value="P:negative regulation of DNA-templated transcription"/>
    <property type="evidence" value="ECO:0007669"/>
    <property type="project" value="TreeGrafter"/>
</dbReference>
<keyword evidence="6" id="KW-0156">Chromatin regulator</keyword>
<dbReference type="Gene3D" id="2.30.30.140">
    <property type="match status" value="4"/>
</dbReference>
<dbReference type="CDD" id="cd20100">
    <property type="entry name" value="MBT_dSfmbt-like_rpt4"/>
    <property type="match status" value="1"/>
</dbReference>
<dbReference type="GO" id="GO:0005634">
    <property type="term" value="C:nucleus"/>
    <property type="evidence" value="ECO:0007669"/>
    <property type="project" value="UniProtKB-SubCell"/>
</dbReference>
<proteinExistence type="predicted"/>
<keyword evidence="4 11" id="KW-0863">Zinc-finger</keyword>